<dbReference type="RefSeq" id="XP_066670708.1">
    <property type="nucleotide sequence ID" value="XM_066807090.1"/>
</dbReference>
<accession>A0ABR1WXG8</accession>
<keyword evidence="2" id="KW-1185">Reference proteome</keyword>
<dbReference type="Proteomes" id="UP001433268">
    <property type="component" value="Unassembled WGS sequence"/>
</dbReference>
<evidence type="ECO:0000313" key="2">
    <source>
        <dbReference type="Proteomes" id="UP001433268"/>
    </source>
</evidence>
<proteinExistence type="predicted"/>
<name>A0ABR1WXG8_9PEZI</name>
<dbReference type="EMBL" id="JAQQWN010000004">
    <property type="protein sequence ID" value="KAK8087814.1"/>
    <property type="molecule type" value="Genomic_DNA"/>
</dbReference>
<organism evidence="1 2">
    <name type="scientific">Apiospora hydei</name>
    <dbReference type="NCBI Taxonomy" id="1337664"/>
    <lineage>
        <taxon>Eukaryota</taxon>
        <taxon>Fungi</taxon>
        <taxon>Dikarya</taxon>
        <taxon>Ascomycota</taxon>
        <taxon>Pezizomycotina</taxon>
        <taxon>Sordariomycetes</taxon>
        <taxon>Xylariomycetidae</taxon>
        <taxon>Amphisphaeriales</taxon>
        <taxon>Apiosporaceae</taxon>
        <taxon>Apiospora</taxon>
    </lineage>
</organism>
<protein>
    <submittedName>
        <fullName evidence="1">Uncharacterized protein</fullName>
    </submittedName>
</protein>
<dbReference type="GeneID" id="92040150"/>
<evidence type="ECO:0000313" key="1">
    <source>
        <dbReference type="EMBL" id="KAK8087814.1"/>
    </source>
</evidence>
<comment type="caution">
    <text evidence="1">The sequence shown here is derived from an EMBL/GenBank/DDBJ whole genome shotgun (WGS) entry which is preliminary data.</text>
</comment>
<reference evidence="1 2" key="1">
    <citation type="submission" date="2023-01" db="EMBL/GenBank/DDBJ databases">
        <title>Analysis of 21 Apiospora genomes using comparative genomics revels a genus with tremendous synthesis potential of carbohydrate active enzymes and secondary metabolites.</title>
        <authorList>
            <person name="Sorensen T."/>
        </authorList>
    </citation>
    <scope>NUCLEOTIDE SEQUENCE [LARGE SCALE GENOMIC DNA]</scope>
    <source>
        <strain evidence="1 2">CBS 114990</strain>
    </source>
</reference>
<sequence>MTSMPPNMICGRQTGDGTGPIAIGKTRLSARRMPPQPCTAWRDPSRPLAGGALALWALLGSPLDIAARRHRFGIRGPAASLFVVNGLTLGTALFTYRCRRRAALLPGWFARASGLLRVLDRYNRSSRQPSKGGWMDGWMTYQFHHDAGVGDGMNATYSLRRKSIKTKTDRLVTEAENEEADGRTHS</sequence>
<gene>
    <name evidence="1" type="ORF">PG997_002775</name>
</gene>